<dbReference type="InterPro" id="IPR006143">
    <property type="entry name" value="RND_pump_MFP"/>
</dbReference>
<dbReference type="InterPro" id="IPR058625">
    <property type="entry name" value="MdtA-like_BSH"/>
</dbReference>
<dbReference type="Pfam" id="PF25876">
    <property type="entry name" value="HH_MFP_RND"/>
    <property type="match status" value="1"/>
</dbReference>
<feature type="domain" description="Multidrug resistance protein MdtA-like C-terminal permuted SH3" evidence="9">
    <location>
        <begin position="329"/>
        <end position="389"/>
    </location>
</feature>
<name>A0A2S9IMK8_9HYPH</name>
<gene>
    <name evidence="10" type="ORF">C5748_20105</name>
</gene>
<evidence type="ECO:0000256" key="1">
    <source>
        <dbReference type="ARBA" id="ARBA00004196"/>
    </source>
</evidence>
<evidence type="ECO:0000313" key="10">
    <source>
        <dbReference type="EMBL" id="PRD41764.1"/>
    </source>
</evidence>
<dbReference type="InterPro" id="IPR058627">
    <property type="entry name" value="MdtA-like_C"/>
</dbReference>
<proteinExistence type="inferred from homology"/>
<keyword evidence="3" id="KW-0813">Transport</keyword>
<dbReference type="Pfam" id="PF25917">
    <property type="entry name" value="BSH_RND"/>
    <property type="match status" value="1"/>
</dbReference>
<dbReference type="PANTHER" id="PTHR30469:SF33">
    <property type="entry name" value="SLR1207 PROTEIN"/>
    <property type="match status" value="1"/>
</dbReference>
<evidence type="ECO:0000259" key="9">
    <source>
        <dbReference type="Pfam" id="PF25967"/>
    </source>
</evidence>
<dbReference type="EMBL" id="PVBR01000017">
    <property type="protein sequence ID" value="PRD41764.1"/>
    <property type="molecule type" value="Genomic_DNA"/>
</dbReference>
<dbReference type="AlphaFoldDB" id="A0A2S9IMK8"/>
<evidence type="ECO:0000256" key="6">
    <source>
        <dbReference type="SAM" id="MobiDB-lite"/>
    </source>
</evidence>
<evidence type="ECO:0000259" key="7">
    <source>
        <dbReference type="Pfam" id="PF25876"/>
    </source>
</evidence>
<evidence type="ECO:0000256" key="4">
    <source>
        <dbReference type="ARBA" id="ARBA00023054"/>
    </source>
</evidence>
<dbReference type="Proteomes" id="UP000239434">
    <property type="component" value="Unassembled WGS sequence"/>
</dbReference>
<dbReference type="GO" id="GO:1990961">
    <property type="term" value="P:xenobiotic detoxification by transmembrane export across the plasma membrane"/>
    <property type="evidence" value="ECO:0007669"/>
    <property type="project" value="InterPro"/>
</dbReference>
<dbReference type="GO" id="GO:0015562">
    <property type="term" value="F:efflux transmembrane transporter activity"/>
    <property type="evidence" value="ECO:0007669"/>
    <property type="project" value="TreeGrafter"/>
</dbReference>
<comment type="caution">
    <text evidence="10">The sequence shown here is derived from an EMBL/GenBank/DDBJ whole genome shotgun (WGS) entry which is preliminary data.</text>
</comment>
<dbReference type="GO" id="GO:1990281">
    <property type="term" value="C:efflux pump complex"/>
    <property type="evidence" value="ECO:0007669"/>
    <property type="project" value="TreeGrafter"/>
</dbReference>
<sequence>MKPIHMRGKRRFRWRLWLALLGVLLIAAYLGFRHWTREEPLPPLSTVQRGNVESSVLATGTLKPQHLVAVGAQATGRILSLKVRPGQNVRKGEVVALIDSTTQENDLRKFRAQLREQEATRDQHLAELELAKQELARNQLMITSNAVSKAAYNQAANKVKTVEAQVAYSEASIAAAQIDVQIAEANLAYTRITAPIDGTVLATVVQEGQTVNAQQSAPMIAILGQLDTMVVEADISEADVTQVHEGLPLYFTISGQSGKRYEGKLEKIDPAPDTIVNDKSFNVANSTPSSGTTASAVYYKGIFSVPNPDRLLRTYMTAEVHILLASAKDVLLVPVSALKPSGTPDKATVRVVASDGTISERTVETGISDKIMTEIRSGLQEGDKVVTDNQPPAKPGTEAAVAI</sequence>
<dbReference type="GO" id="GO:0030313">
    <property type="term" value="C:cell envelope"/>
    <property type="evidence" value="ECO:0007669"/>
    <property type="project" value="UniProtKB-SubCell"/>
</dbReference>
<dbReference type="GO" id="GO:0019898">
    <property type="term" value="C:extrinsic component of membrane"/>
    <property type="evidence" value="ECO:0007669"/>
    <property type="project" value="InterPro"/>
</dbReference>
<dbReference type="Pfam" id="PF25967">
    <property type="entry name" value="RND-MFP_C"/>
    <property type="match status" value="1"/>
</dbReference>
<evidence type="ECO:0000256" key="2">
    <source>
        <dbReference type="ARBA" id="ARBA00009477"/>
    </source>
</evidence>
<protein>
    <submittedName>
        <fullName evidence="10">Efflux transporter periplasmic adaptor subunit</fullName>
    </submittedName>
</protein>
<feature type="domain" description="Multidrug resistance protein MdtA-like alpha-helical hairpin" evidence="7">
    <location>
        <begin position="114"/>
        <end position="181"/>
    </location>
</feature>
<comment type="subcellular location">
    <subcellularLocation>
        <location evidence="1">Cell envelope</location>
    </subcellularLocation>
</comment>
<keyword evidence="4 5" id="KW-0175">Coiled coil</keyword>
<dbReference type="InterPro" id="IPR058624">
    <property type="entry name" value="MdtA-like_HH"/>
</dbReference>
<comment type="similarity">
    <text evidence="2">Belongs to the membrane fusion protein (MFP) (TC 8.A.1) family.</text>
</comment>
<dbReference type="RefSeq" id="WP_105743722.1">
    <property type="nucleotide sequence ID" value="NZ_PVBR01000017.1"/>
</dbReference>
<organism evidence="10 11">
    <name type="scientific">Phyllobacterium phragmitis</name>
    <dbReference type="NCBI Taxonomy" id="2670329"/>
    <lineage>
        <taxon>Bacteria</taxon>
        <taxon>Pseudomonadati</taxon>
        <taxon>Pseudomonadota</taxon>
        <taxon>Alphaproteobacteria</taxon>
        <taxon>Hyphomicrobiales</taxon>
        <taxon>Phyllobacteriaceae</taxon>
        <taxon>Phyllobacterium</taxon>
    </lineage>
</organism>
<evidence type="ECO:0000256" key="3">
    <source>
        <dbReference type="ARBA" id="ARBA00022448"/>
    </source>
</evidence>
<dbReference type="NCBIfam" id="TIGR01730">
    <property type="entry name" value="RND_mfp"/>
    <property type="match status" value="1"/>
</dbReference>
<evidence type="ECO:0000256" key="5">
    <source>
        <dbReference type="SAM" id="Coils"/>
    </source>
</evidence>
<keyword evidence="11" id="KW-1185">Reference proteome</keyword>
<evidence type="ECO:0000259" key="8">
    <source>
        <dbReference type="Pfam" id="PF25917"/>
    </source>
</evidence>
<feature type="region of interest" description="Disordered" evidence="6">
    <location>
        <begin position="384"/>
        <end position="403"/>
    </location>
</feature>
<feature type="coiled-coil region" evidence="5">
    <location>
        <begin position="107"/>
        <end position="134"/>
    </location>
</feature>
<evidence type="ECO:0000313" key="11">
    <source>
        <dbReference type="Proteomes" id="UP000239434"/>
    </source>
</evidence>
<accession>A0A2S9IMK8</accession>
<dbReference type="SUPFAM" id="SSF111369">
    <property type="entry name" value="HlyD-like secretion proteins"/>
    <property type="match status" value="1"/>
</dbReference>
<dbReference type="Gene3D" id="6.10.140.1990">
    <property type="match status" value="1"/>
</dbReference>
<dbReference type="GO" id="GO:1990195">
    <property type="term" value="C:macrolide transmembrane transporter complex"/>
    <property type="evidence" value="ECO:0007669"/>
    <property type="project" value="InterPro"/>
</dbReference>
<dbReference type="Gene3D" id="2.40.50.100">
    <property type="match status" value="1"/>
</dbReference>
<dbReference type="PANTHER" id="PTHR30469">
    <property type="entry name" value="MULTIDRUG RESISTANCE PROTEIN MDTA"/>
    <property type="match status" value="1"/>
</dbReference>
<reference evidence="10 11" key="1">
    <citation type="submission" date="2018-02" db="EMBL/GenBank/DDBJ databases">
        <title>The draft genome of Phyllobacterium sp. 1N-3.</title>
        <authorList>
            <person name="Liu L."/>
            <person name="Li L."/>
            <person name="Zhang X."/>
            <person name="Wang T."/>
            <person name="Liang L."/>
        </authorList>
    </citation>
    <scope>NUCLEOTIDE SEQUENCE [LARGE SCALE GENOMIC DNA]</scope>
    <source>
        <strain evidence="10 11">1N-3</strain>
    </source>
</reference>
<feature type="domain" description="Multidrug resistance protein MdtA-like barrel-sandwich hybrid" evidence="8">
    <location>
        <begin position="68"/>
        <end position="222"/>
    </location>
</feature>
<dbReference type="InterPro" id="IPR030190">
    <property type="entry name" value="MacA_alpha-hairpin_sf"/>
</dbReference>
<dbReference type="Gene3D" id="2.40.30.170">
    <property type="match status" value="1"/>
</dbReference>
<dbReference type="Gene3D" id="2.40.420.20">
    <property type="match status" value="1"/>
</dbReference>